<evidence type="ECO:0000256" key="8">
    <source>
        <dbReference type="ARBA" id="ARBA00023229"/>
    </source>
</evidence>
<organism evidence="13 14">
    <name type="scientific">Hominenteromicrobium mulieris</name>
    <dbReference type="NCBI Taxonomy" id="2885357"/>
    <lineage>
        <taxon>Bacteria</taxon>
        <taxon>Bacillati</taxon>
        <taxon>Bacillota</taxon>
        <taxon>Clostridia</taxon>
        <taxon>Eubacteriales</taxon>
        <taxon>Oscillospiraceae</taxon>
        <taxon>Hominenteromicrobium</taxon>
    </lineage>
</organism>
<dbReference type="InterPro" id="IPR053378">
    <property type="entry name" value="Prenyl_diphosphate_synthase"/>
</dbReference>
<accession>A0AAE3DG86</accession>
<keyword evidence="6" id="KW-0479">Metal-binding</keyword>
<protein>
    <recommendedName>
        <fullName evidence="4">Farnesyl diphosphate synthase</fullName>
        <ecNumber evidence="3">2.5.1.10</ecNumber>
    </recommendedName>
    <alternativeName>
        <fullName evidence="10">(2E,6E)-farnesyl diphosphate synthase</fullName>
    </alternativeName>
    <alternativeName>
        <fullName evidence="9">Geranyltranstransferase</fullName>
    </alternativeName>
</protein>
<dbReference type="PANTHER" id="PTHR43281:SF1">
    <property type="entry name" value="FARNESYL DIPHOSPHATE SYNTHASE"/>
    <property type="match status" value="1"/>
</dbReference>
<dbReference type="InterPro" id="IPR008949">
    <property type="entry name" value="Isoprenoid_synthase_dom_sf"/>
</dbReference>
<dbReference type="Proteomes" id="UP001199424">
    <property type="component" value="Unassembled WGS sequence"/>
</dbReference>
<dbReference type="SFLD" id="SFLDG01017">
    <property type="entry name" value="Polyprenyl_Transferase_Like"/>
    <property type="match status" value="1"/>
</dbReference>
<evidence type="ECO:0000256" key="11">
    <source>
        <dbReference type="ARBA" id="ARBA00049399"/>
    </source>
</evidence>
<evidence type="ECO:0000256" key="9">
    <source>
        <dbReference type="ARBA" id="ARBA00032380"/>
    </source>
</evidence>
<evidence type="ECO:0000256" key="2">
    <source>
        <dbReference type="ARBA" id="ARBA00006706"/>
    </source>
</evidence>
<evidence type="ECO:0000313" key="13">
    <source>
        <dbReference type="EMBL" id="MCC2135633.1"/>
    </source>
</evidence>
<evidence type="ECO:0000256" key="6">
    <source>
        <dbReference type="ARBA" id="ARBA00022723"/>
    </source>
</evidence>
<dbReference type="FunFam" id="1.10.600.10:FF:000001">
    <property type="entry name" value="Geranylgeranyl diphosphate synthase"/>
    <property type="match status" value="1"/>
</dbReference>
<dbReference type="EC" id="2.5.1.10" evidence="3"/>
<keyword evidence="5 12" id="KW-0808">Transferase</keyword>
<name>A0AAE3DG86_9FIRM</name>
<dbReference type="PANTHER" id="PTHR43281">
    <property type="entry name" value="FARNESYL DIPHOSPHATE SYNTHASE"/>
    <property type="match status" value="1"/>
</dbReference>
<keyword evidence="7" id="KW-0460">Magnesium</keyword>
<dbReference type="RefSeq" id="WP_308448265.1">
    <property type="nucleotide sequence ID" value="NZ_JAJEQC010000001.1"/>
</dbReference>
<comment type="cofactor">
    <cofactor evidence="1">
        <name>Mg(2+)</name>
        <dbReference type="ChEBI" id="CHEBI:18420"/>
    </cofactor>
</comment>
<dbReference type="EMBL" id="JAJEQC010000001">
    <property type="protein sequence ID" value="MCC2135633.1"/>
    <property type="molecule type" value="Genomic_DNA"/>
</dbReference>
<dbReference type="PROSITE" id="PS00444">
    <property type="entry name" value="POLYPRENYL_SYNTHASE_2"/>
    <property type="match status" value="1"/>
</dbReference>
<gene>
    <name evidence="13" type="ORF">LKD31_01185</name>
</gene>
<evidence type="ECO:0000313" key="14">
    <source>
        <dbReference type="Proteomes" id="UP001199424"/>
    </source>
</evidence>
<evidence type="ECO:0000256" key="12">
    <source>
        <dbReference type="RuleBase" id="RU004466"/>
    </source>
</evidence>
<dbReference type="Pfam" id="PF00348">
    <property type="entry name" value="polyprenyl_synt"/>
    <property type="match status" value="1"/>
</dbReference>
<dbReference type="Gene3D" id="1.10.600.10">
    <property type="entry name" value="Farnesyl Diphosphate Synthase"/>
    <property type="match status" value="1"/>
</dbReference>
<dbReference type="GO" id="GO:0005737">
    <property type="term" value="C:cytoplasm"/>
    <property type="evidence" value="ECO:0007669"/>
    <property type="project" value="UniProtKB-ARBA"/>
</dbReference>
<dbReference type="GO" id="GO:0046872">
    <property type="term" value="F:metal ion binding"/>
    <property type="evidence" value="ECO:0007669"/>
    <property type="project" value="UniProtKB-KW"/>
</dbReference>
<dbReference type="InterPro" id="IPR033749">
    <property type="entry name" value="Polyprenyl_synt_CS"/>
</dbReference>
<comment type="caution">
    <text evidence="13">The sequence shown here is derived from an EMBL/GenBank/DDBJ whole genome shotgun (WGS) entry which is preliminary data.</text>
</comment>
<reference evidence="13" key="1">
    <citation type="submission" date="2021-10" db="EMBL/GenBank/DDBJ databases">
        <title>Anaerobic single-cell dispensing facilitates the cultivation of human gut bacteria.</title>
        <authorList>
            <person name="Afrizal A."/>
        </authorList>
    </citation>
    <scope>NUCLEOTIDE SEQUENCE</scope>
    <source>
        <strain evidence="13">CLA-AA-H250</strain>
    </source>
</reference>
<keyword evidence="8" id="KW-0414">Isoprene biosynthesis</keyword>
<dbReference type="PROSITE" id="PS00723">
    <property type="entry name" value="POLYPRENYL_SYNTHASE_1"/>
    <property type="match status" value="1"/>
</dbReference>
<keyword evidence="14" id="KW-1185">Reference proteome</keyword>
<evidence type="ECO:0000256" key="1">
    <source>
        <dbReference type="ARBA" id="ARBA00001946"/>
    </source>
</evidence>
<sequence length="291" mass="31608">MEDRVKRIEKALDHFLPERKGSLSETVTDAMRYSLLNGGKRVRAVLTLAFCELCGGDEDMAMPFACAVEMVHAYSLIHDDLPCMDNDDMRRGKPSNHKFYGENYALLAGDGLLTKAFETALSSEAFRNVGMERAAYAAAVLARCAGEHGMVGGQCIDLATENRTVSLDELCEKDTGKTANLIMAACMMGCIAAGANETQINAAKEYALHIGLAFQIRDDILDVTGDAKELGKNIGVDAQNARCTYVSILGVEKAQALVDEHTEKALHALDAFDADSTFLHEFAEKLATRSK</sequence>
<dbReference type="GO" id="GO:0016114">
    <property type="term" value="P:terpenoid biosynthetic process"/>
    <property type="evidence" value="ECO:0007669"/>
    <property type="project" value="UniProtKB-ARBA"/>
</dbReference>
<comment type="similarity">
    <text evidence="2 12">Belongs to the FPP/GGPP synthase family.</text>
</comment>
<dbReference type="GO" id="GO:0004337">
    <property type="term" value="F:(2E,6E)-farnesyl diphosphate synthase activity"/>
    <property type="evidence" value="ECO:0007669"/>
    <property type="project" value="UniProtKB-EC"/>
</dbReference>
<evidence type="ECO:0000256" key="10">
    <source>
        <dbReference type="ARBA" id="ARBA00032873"/>
    </source>
</evidence>
<dbReference type="CDD" id="cd00685">
    <property type="entry name" value="Trans_IPPS_HT"/>
    <property type="match status" value="1"/>
</dbReference>
<dbReference type="SFLD" id="SFLDS00005">
    <property type="entry name" value="Isoprenoid_Synthase_Type_I"/>
    <property type="match status" value="1"/>
</dbReference>
<evidence type="ECO:0000256" key="4">
    <source>
        <dbReference type="ARBA" id="ARBA00015100"/>
    </source>
</evidence>
<dbReference type="NCBIfam" id="NF045485">
    <property type="entry name" value="FPPsyn"/>
    <property type="match status" value="1"/>
</dbReference>
<dbReference type="AlphaFoldDB" id="A0AAE3DG86"/>
<evidence type="ECO:0000256" key="3">
    <source>
        <dbReference type="ARBA" id="ARBA00012439"/>
    </source>
</evidence>
<comment type="catalytic activity">
    <reaction evidence="11">
        <text>isopentenyl diphosphate + (2E)-geranyl diphosphate = (2E,6E)-farnesyl diphosphate + diphosphate</text>
        <dbReference type="Rhea" id="RHEA:19361"/>
        <dbReference type="ChEBI" id="CHEBI:33019"/>
        <dbReference type="ChEBI" id="CHEBI:58057"/>
        <dbReference type="ChEBI" id="CHEBI:128769"/>
        <dbReference type="ChEBI" id="CHEBI:175763"/>
        <dbReference type="EC" id="2.5.1.10"/>
    </reaction>
</comment>
<proteinExistence type="inferred from homology"/>
<evidence type="ECO:0000256" key="7">
    <source>
        <dbReference type="ARBA" id="ARBA00022842"/>
    </source>
</evidence>
<dbReference type="InterPro" id="IPR000092">
    <property type="entry name" value="Polyprenyl_synt"/>
</dbReference>
<dbReference type="SUPFAM" id="SSF48576">
    <property type="entry name" value="Terpenoid synthases"/>
    <property type="match status" value="1"/>
</dbReference>
<evidence type="ECO:0000256" key="5">
    <source>
        <dbReference type="ARBA" id="ARBA00022679"/>
    </source>
</evidence>